<dbReference type="InterPro" id="IPR011600">
    <property type="entry name" value="Pept_C14_caspase"/>
</dbReference>
<protein>
    <recommendedName>
        <fullName evidence="6">Peptidase C14 caspase domain-containing protein</fullName>
    </recommendedName>
</protein>
<dbReference type="Proteomes" id="UP000319160">
    <property type="component" value="Unassembled WGS sequence"/>
</dbReference>
<dbReference type="EMBL" id="VFLP01000004">
    <property type="protein sequence ID" value="TRX98010.1"/>
    <property type="molecule type" value="Genomic_DNA"/>
</dbReference>
<proteinExistence type="inferred from homology"/>
<keyword evidence="3" id="KW-0788">Thiol protease</keyword>
<evidence type="ECO:0000256" key="5">
    <source>
        <dbReference type="SAM" id="MobiDB-lite"/>
    </source>
</evidence>
<evidence type="ECO:0000256" key="1">
    <source>
        <dbReference type="ARBA" id="ARBA00009005"/>
    </source>
</evidence>
<feature type="domain" description="Peptidase C14 caspase" evidence="6">
    <location>
        <begin position="241"/>
        <end position="528"/>
    </location>
</feature>
<comment type="caution">
    <text evidence="7">The sequence shown here is derived from an EMBL/GenBank/DDBJ whole genome shotgun (WGS) entry which is preliminary data.</text>
</comment>
<reference evidence="8" key="1">
    <citation type="submission" date="2019-06" db="EMBL/GenBank/DDBJ databases">
        <title>Draft genome sequence of the griseofulvin-producing fungus Xylaria cubensis strain G536.</title>
        <authorList>
            <person name="Mead M.E."/>
            <person name="Raja H.A."/>
            <person name="Steenwyk J.L."/>
            <person name="Knowles S.L."/>
            <person name="Oberlies N.H."/>
            <person name="Rokas A."/>
        </authorList>
    </citation>
    <scope>NUCLEOTIDE SEQUENCE [LARGE SCALE GENOMIC DNA]</scope>
    <source>
        <strain evidence="8">G536</strain>
    </source>
</reference>
<sequence>MSRLTDRRPQLTTQSQLRLQDPTHPPSQPYYGYRVPLLSLTYDIQPPFPDTSRSRFDTTSAATPHIPDFTYNLNDFYDATALATCSTLFFRNFRFDIVKEYSPLCYLGCLIKADTAAVMAEVTVEVPVASRAAMVEATAVDTEGDTEGDTVVGTEEGMVEATEDTAHTAAVIEETMEVPRSNRYPPPPFPPPPGLDPYGYLTVQGYGGQHRAGPPPPSAPQKFGHGAPEGYTFQYSNCTGKRKALLIGINYFGQDAALAGCINDANNLSAFLIEHFHYKREDMIILTDDAHDHMLQPTKANIIRAMQWLVSGAQPNDSLFLHFSGHGGQTKDLDGDEEDGYDEVIYPVDFKQNGHIVDDELHHVVVKPLAAGVRLTAIFDCCHSGSALDLPYLYSTKGVLKEPNLAAEAGQGLLKAISAYATGDSGGVASALMGFAKTAVSGNSGYKKTISTKTSPADVIMWSGSKDDQTSADATIASQATGAMSWAFVKAIKQDPKQSYVELLNSIRDVLETKYSQKPQLSCSHPLAKYKPERASSSENEIIMCLIPGRSHCMASWRLLLPWDTGYSITIQGKQSGKVIIDITAQRLNRRSHNHLGGVETGPQALEGFPDQSCLRIQVLGARNWRRDVTVWQETEQKGVLLAPNRRERNLYLVSPPKVAPDDDTFASSTPSRQITLRSSMPRSLEPFSIATDAASSVDVIPTFRPTPYAKLVYISLRRAALLHRILTHVFFSSLLNIFLAIASATGSLADPAWGTEIAMSLTICRGRDVHAAATTHASARGMPCLGNTTTTLLPAGTHSATHSLSATTTKEVVEACKARGVKRDGRLCTRVWRDFLDAHRKYAKQLVDLGGGESGAPPPPSEVDIGSIGVAEKLIRPS</sequence>
<organism evidence="7 8">
    <name type="scientific">Xylaria flabelliformis</name>
    <dbReference type="NCBI Taxonomy" id="2512241"/>
    <lineage>
        <taxon>Eukaryota</taxon>
        <taxon>Fungi</taxon>
        <taxon>Dikarya</taxon>
        <taxon>Ascomycota</taxon>
        <taxon>Pezizomycotina</taxon>
        <taxon>Sordariomycetes</taxon>
        <taxon>Xylariomycetidae</taxon>
        <taxon>Xylariales</taxon>
        <taxon>Xylariaceae</taxon>
        <taxon>Xylaria</taxon>
    </lineage>
</organism>
<keyword evidence="8" id="KW-1185">Reference proteome</keyword>
<dbReference type="Gene3D" id="3.40.50.12660">
    <property type="match status" value="1"/>
</dbReference>
<accession>A0A553ICT9</accession>
<dbReference type="PANTHER" id="PTHR48104">
    <property type="entry name" value="METACASPASE-4"/>
    <property type="match status" value="1"/>
</dbReference>
<evidence type="ECO:0000313" key="7">
    <source>
        <dbReference type="EMBL" id="TRX98010.1"/>
    </source>
</evidence>
<dbReference type="InterPro" id="IPR029030">
    <property type="entry name" value="Caspase-like_dom_sf"/>
</dbReference>
<name>A0A553ICT9_9PEZI</name>
<dbReference type="InterPro" id="IPR050452">
    <property type="entry name" value="Metacaspase"/>
</dbReference>
<dbReference type="GO" id="GO:0004197">
    <property type="term" value="F:cysteine-type endopeptidase activity"/>
    <property type="evidence" value="ECO:0007669"/>
    <property type="project" value="InterPro"/>
</dbReference>
<dbReference type="STRING" id="2512241.A0A553ICT9"/>
<evidence type="ECO:0000259" key="6">
    <source>
        <dbReference type="Pfam" id="PF00656"/>
    </source>
</evidence>
<evidence type="ECO:0000313" key="8">
    <source>
        <dbReference type="Proteomes" id="UP000319160"/>
    </source>
</evidence>
<dbReference type="SUPFAM" id="SSF52129">
    <property type="entry name" value="Caspase-like"/>
    <property type="match status" value="1"/>
</dbReference>
<evidence type="ECO:0000256" key="4">
    <source>
        <dbReference type="ARBA" id="ARBA00023145"/>
    </source>
</evidence>
<dbReference type="AlphaFoldDB" id="A0A553ICT9"/>
<gene>
    <name evidence="7" type="ORF">FHL15_001220</name>
</gene>
<feature type="region of interest" description="Disordered" evidence="5">
    <location>
        <begin position="1"/>
        <end position="28"/>
    </location>
</feature>
<keyword evidence="3" id="KW-0378">Hydrolase</keyword>
<evidence type="ECO:0000256" key="3">
    <source>
        <dbReference type="ARBA" id="ARBA00022807"/>
    </source>
</evidence>
<keyword evidence="4" id="KW-0865">Zymogen</keyword>
<keyword evidence="3" id="KW-0645">Protease</keyword>
<dbReference type="OrthoDB" id="3223806at2759"/>
<evidence type="ECO:0000256" key="2">
    <source>
        <dbReference type="ARBA" id="ARBA00022703"/>
    </source>
</evidence>
<dbReference type="PANTHER" id="PTHR48104:SF30">
    <property type="entry name" value="METACASPASE-1"/>
    <property type="match status" value="1"/>
</dbReference>
<dbReference type="GO" id="GO:0005737">
    <property type="term" value="C:cytoplasm"/>
    <property type="evidence" value="ECO:0007669"/>
    <property type="project" value="TreeGrafter"/>
</dbReference>
<dbReference type="GO" id="GO:0006508">
    <property type="term" value="P:proteolysis"/>
    <property type="evidence" value="ECO:0007669"/>
    <property type="project" value="InterPro"/>
</dbReference>
<dbReference type="GO" id="GO:0006915">
    <property type="term" value="P:apoptotic process"/>
    <property type="evidence" value="ECO:0007669"/>
    <property type="project" value="UniProtKB-KW"/>
</dbReference>
<comment type="similarity">
    <text evidence="1">Belongs to the peptidase C14B family.</text>
</comment>
<keyword evidence="2" id="KW-0053">Apoptosis</keyword>
<dbReference type="Pfam" id="PF00656">
    <property type="entry name" value="Peptidase_C14"/>
    <property type="match status" value="1"/>
</dbReference>